<sequence>MQSSKDPPPSKEQPIVYGADFSVYVQAVRLTLAEKSIPHRLIPINPFENRELDPEYLALHPFARVPAFDDGQIQLYEADAIARYIDAAYPGPLLWPPRSADRARANQLLSILNSYAYPNWIGVLYEEEISKAEEGIAPDQAKITAALPLARTSLSEIIRLREETHGVYLAGETLSLPDFFCAPMYHLLMHTPTGKKLLAENPGLQDWWQLLQQRETVRDLLVA</sequence>
<dbReference type="PANTHER" id="PTHR43968">
    <property type="match status" value="1"/>
</dbReference>
<evidence type="ECO:0000259" key="1">
    <source>
        <dbReference type="PROSITE" id="PS50404"/>
    </source>
</evidence>
<keyword evidence="4" id="KW-1185">Reference proteome</keyword>
<dbReference type="SFLD" id="SFLDG00358">
    <property type="entry name" value="Main_(cytGST)"/>
    <property type="match status" value="1"/>
</dbReference>
<dbReference type="Proteomes" id="UP001069802">
    <property type="component" value="Unassembled WGS sequence"/>
</dbReference>
<dbReference type="InterPro" id="IPR050983">
    <property type="entry name" value="GST_Omega/HSP26"/>
</dbReference>
<dbReference type="InterPro" id="IPR040079">
    <property type="entry name" value="Glutathione_S-Trfase"/>
</dbReference>
<protein>
    <submittedName>
        <fullName evidence="3">Glutathione S-transferase family protein</fullName>
    </submittedName>
</protein>
<gene>
    <name evidence="3" type="ORF">O4H49_03795</name>
</gene>
<dbReference type="SUPFAM" id="SSF52833">
    <property type="entry name" value="Thioredoxin-like"/>
    <property type="match status" value="1"/>
</dbReference>
<evidence type="ECO:0000313" key="3">
    <source>
        <dbReference type="EMBL" id="MCZ4279886.1"/>
    </source>
</evidence>
<accession>A0ABT4LHP7</accession>
<evidence type="ECO:0000259" key="2">
    <source>
        <dbReference type="PROSITE" id="PS50405"/>
    </source>
</evidence>
<name>A0ABT4LHP7_9PROT</name>
<organism evidence="3 4">
    <name type="scientific">Kiloniella laminariae</name>
    <dbReference type="NCBI Taxonomy" id="454162"/>
    <lineage>
        <taxon>Bacteria</taxon>
        <taxon>Pseudomonadati</taxon>
        <taxon>Pseudomonadota</taxon>
        <taxon>Alphaproteobacteria</taxon>
        <taxon>Rhodospirillales</taxon>
        <taxon>Kiloniellaceae</taxon>
        <taxon>Kiloniella</taxon>
    </lineage>
</organism>
<dbReference type="PROSITE" id="PS50404">
    <property type="entry name" value="GST_NTER"/>
    <property type="match status" value="1"/>
</dbReference>
<proteinExistence type="predicted"/>
<dbReference type="InterPro" id="IPR010987">
    <property type="entry name" value="Glutathione-S-Trfase_C-like"/>
</dbReference>
<dbReference type="Pfam" id="PF13417">
    <property type="entry name" value="GST_N_3"/>
    <property type="match status" value="1"/>
</dbReference>
<dbReference type="EMBL" id="JAPWGY010000001">
    <property type="protein sequence ID" value="MCZ4279886.1"/>
    <property type="molecule type" value="Genomic_DNA"/>
</dbReference>
<dbReference type="PANTHER" id="PTHR43968:SF6">
    <property type="entry name" value="GLUTATHIONE S-TRANSFERASE OMEGA"/>
    <property type="match status" value="1"/>
</dbReference>
<dbReference type="SFLD" id="SFLDS00019">
    <property type="entry name" value="Glutathione_Transferase_(cytos"/>
    <property type="match status" value="1"/>
</dbReference>
<reference evidence="3" key="1">
    <citation type="submission" date="2022-12" db="EMBL/GenBank/DDBJ databases">
        <title>Bacterial isolates from different developmental stages of Nematostella vectensis.</title>
        <authorList>
            <person name="Fraune S."/>
        </authorList>
    </citation>
    <scope>NUCLEOTIDE SEQUENCE</scope>
    <source>
        <strain evidence="3">G21630-S1</strain>
    </source>
</reference>
<feature type="domain" description="GST C-terminal" evidence="2">
    <location>
        <begin position="98"/>
        <end position="223"/>
    </location>
</feature>
<feature type="domain" description="GST N-terminal" evidence="1">
    <location>
        <begin position="12"/>
        <end position="93"/>
    </location>
</feature>
<evidence type="ECO:0000313" key="4">
    <source>
        <dbReference type="Proteomes" id="UP001069802"/>
    </source>
</evidence>
<dbReference type="Gene3D" id="1.20.1050.10">
    <property type="match status" value="1"/>
</dbReference>
<dbReference type="RefSeq" id="WP_269422083.1">
    <property type="nucleotide sequence ID" value="NZ_JAPWGY010000001.1"/>
</dbReference>
<comment type="caution">
    <text evidence="3">The sequence shown here is derived from an EMBL/GenBank/DDBJ whole genome shotgun (WGS) entry which is preliminary data.</text>
</comment>
<dbReference type="InterPro" id="IPR004045">
    <property type="entry name" value="Glutathione_S-Trfase_N"/>
</dbReference>
<dbReference type="InterPro" id="IPR036249">
    <property type="entry name" value="Thioredoxin-like_sf"/>
</dbReference>
<dbReference type="InterPro" id="IPR036282">
    <property type="entry name" value="Glutathione-S-Trfase_C_sf"/>
</dbReference>
<dbReference type="PROSITE" id="PS50405">
    <property type="entry name" value="GST_CTER"/>
    <property type="match status" value="1"/>
</dbReference>
<dbReference type="Gene3D" id="3.40.30.10">
    <property type="entry name" value="Glutaredoxin"/>
    <property type="match status" value="1"/>
</dbReference>
<dbReference type="SUPFAM" id="SSF47616">
    <property type="entry name" value="GST C-terminal domain-like"/>
    <property type="match status" value="1"/>
</dbReference>